<sequence>MSALPPIPKLNGEVLLDVFTHRSLRYPGAPIDDSSEYGDNMRLATLGEAILRAAVVDTYFKKRPMLKADEIEERCKDALSPTNIESWIRGYKLRDKLRCSPDAVKDLDSSTEMRHLFASYLGAVYASQGMAIVQNWIGSLIDPDYEAMDTDIDQPTYPKKVKTETFSPPPAFPAYTHAVPPEPVSMPPPPPPANPPPPLPNPMTPAQPSTAFLPMFNQTANQRRVFVEYPAQFSGPPHAGRWTVKCVVNGIEKGSGSGASKQLAKEEAAKQAWYAMGWAARA</sequence>
<protein>
    <submittedName>
        <fullName evidence="1">Uncharacterized protein</fullName>
    </submittedName>
</protein>
<comment type="caution">
    <text evidence="1">The sequence shown here is derived from an EMBL/GenBank/DDBJ whole genome shotgun (WGS) entry which is preliminary data.</text>
</comment>
<dbReference type="EMBL" id="MU274900">
    <property type="protein sequence ID" value="KAI0094366.1"/>
    <property type="molecule type" value="Genomic_DNA"/>
</dbReference>
<accession>A0ACB8UJ64</accession>
<dbReference type="Proteomes" id="UP001055072">
    <property type="component" value="Unassembled WGS sequence"/>
</dbReference>
<evidence type="ECO:0000313" key="1">
    <source>
        <dbReference type="EMBL" id="KAI0094366.1"/>
    </source>
</evidence>
<evidence type="ECO:0000313" key="2">
    <source>
        <dbReference type="Proteomes" id="UP001055072"/>
    </source>
</evidence>
<proteinExistence type="predicted"/>
<name>A0ACB8UJ64_9APHY</name>
<organism evidence="1 2">
    <name type="scientific">Irpex rosettiformis</name>
    <dbReference type="NCBI Taxonomy" id="378272"/>
    <lineage>
        <taxon>Eukaryota</taxon>
        <taxon>Fungi</taxon>
        <taxon>Dikarya</taxon>
        <taxon>Basidiomycota</taxon>
        <taxon>Agaricomycotina</taxon>
        <taxon>Agaricomycetes</taxon>
        <taxon>Polyporales</taxon>
        <taxon>Irpicaceae</taxon>
        <taxon>Irpex</taxon>
    </lineage>
</organism>
<gene>
    <name evidence="1" type="ORF">BDY19DRAFT_15707</name>
</gene>
<keyword evidence="2" id="KW-1185">Reference proteome</keyword>
<reference evidence="1" key="1">
    <citation type="journal article" date="2021" name="Environ. Microbiol.">
        <title>Gene family expansions and transcriptome signatures uncover fungal adaptations to wood decay.</title>
        <authorList>
            <person name="Hage H."/>
            <person name="Miyauchi S."/>
            <person name="Viragh M."/>
            <person name="Drula E."/>
            <person name="Min B."/>
            <person name="Chaduli D."/>
            <person name="Navarro D."/>
            <person name="Favel A."/>
            <person name="Norest M."/>
            <person name="Lesage-Meessen L."/>
            <person name="Balint B."/>
            <person name="Merenyi Z."/>
            <person name="de Eugenio L."/>
            <person name="Morin E."/>
            <person name="Martinez A.T."/>
            <person name="Baldrian P."/>
            <person name="Stursova M."/>
            <person name="Martinez M.J."/>
            <person name="Novotny C."/>
            <person name="Magnuson J.K."/>
            <person name="Spatafora J.W."/>
            <person name="Maurice S."/>
            <person name="Pangilinan J."/>
            <person name="Andreopoulos W."/>
            <person name="LaButti K."/>
            <person name="Hundley H."/>
            <person name="Na H."/>
            <person name="Kuo A."/>
            <person name="Barry K."/>
            <person name="Lipzen A."/>
            <person name="Henrissat B."/>
            <person name="Riley R."/>
            <person name="Ahrendt S."/>
            <person name="Nagy L.G."/>
            <person name="Grigoriev I.V."/>
            <person name="Martin F."/>
            <person name="Rosso M.N."/>
        </authorList>
    </citation>
    <scope>NUCLEOTIDE SEQUENCE</scope>
    <source>
        <strain evidence="1">CBS 384.51</strain>
    </source>
</reference>